<proteinExistence type="predicted"/>
<reference evidence="2 3" key="1">
    <citation type="submission" date="2017-01" db="EMBL/GenBank/DDBJ databases">
        <authorList>
            <person name="Mah S.A."/>
            <person name="Swanson W.J."/>
            <person name="Moy G.W."/>
            <person name="Vacquier V.D."/>
        </authorList>
    </citation>
    <scope>NUCLEOTIDE SEQUENCE [LARGE SCALE GENOMIC DNA]</scope>
    <source>
        <strain evidence="2 3">DSM 26375</strain>
    </source>
</reference>
<dbReference type="SFLD" id="SFLDG00358">
    <property type="entry name" value="Main_(cytGST)"/>
    <property type="match status" value="1"/>
</dbReference>
<dbReference type="Proteomes" id="UP000186141">
    <property type="component" value="Unassembled WGS sequence"/>
</dbReference>
<dbReference type="PROSITE" id="PS50404">
    <property type="entry name" value="GST_NTER"/>
    <property type="match status" value="1"/>
</dbReference>
<dbReference type="InterPro" id="IPR004045">
    <property type="entry name" value="Glutathione_S-Trfase_N"/>
</dbReference>
<name>A0A1N7K0Y2_9RHOB</name>
<feature type="domain" description="GST N-terminal" evidence="1">
    <location>
        <begin position="10"/>
        <end position="91"/>
    </location>
</feature>
<protein>
    <submittedName>
        <fullName evidence="2">Glutathione S-transferase</fullName>
    </submittedName>
</protein>
<keyword evidence="3" id="KW-1185">Reference proteome</keyword>
<dbReference type="SUPFAM" id="SSF47616">
    <property type="entry name" value="GST C-terminal domain-like"/>
    <property type="match status" value="1"/>
</dbReference>
<dbReference type="AlphaFoldDB" id="A0A1N7K0Y2"/>
<sequence length="232" mass="25864">MTADDRSAEDSGIRLWHVPQARSFRILWFLHETGLPHRVERLSFAGKALRDPAFLAISPAGRVPAVQIDGATMFESGAILEYLCETRAPHMGRAPGHPERRAWLEWLHYAETIGQHLAQLTQQHIVLREDWMRSPTVMRLEAMRLARALDGVARAVGGQDWTLASGFSAADVALGYGVHLARRFVRFDDSPGLAAYHARLTARPGFQAALAADGAPEIYTRDFYEAPDDQPR</sequence>
<dbReference type="SUPFAM" id="SSF52833">
    <property type="entry name" value="Thioredoxin-like"/>
    <property type="match status" value="1"/>
</dbReference>
<accession>A0A1N7K0Y2</accession>
<dbReference type="STRING" id="1086013.SAMN05421774_101159"/>
<dbReference type="RefSeq" id="WP_229740417.1">
    <property type="nucleotide sequence ID" value="NZ_BMEH01000001.1"/>
</dbReference>
<keyword evidence="2" id="KW-0808">Transferase</keyword>
<evidence type="ECO:0000313" key="3">
    <source>
        <dbReference type="Proteomes" id="UP000186141"/>
    </source>
</evidence>
<dbReference type="InterPro" id="IPR040079">
    <property type="entry name" value="Glutathione_S-Trfase"/>
</dbReference>
<dbReference type="PANTHER" id="PTHR44051:SF21">
    <property type="entry name" value="GLUTATHIONE S-TRANSFERASE FAMILY PROTEIN"/>
    <property type="match status" value="1"/>
</dbReference>
<dbReference type="PANTHER" id="PTHR44051">
    <property type="entry name" value="GLUTATHIONE S-TRANSFERASE-RELATED"/>
    <property type="match status" value="1"/>
</dbReference>
<dbReference type="CDD" id="cd03046">
    <property type="entry name" value="GST_N_GTT1_like"/>
    <property type="match status" value="1"/>
</dbReference>
<dbReference type="SFLD" id="SFLDG01150">
    <property type="entry name" value="Main.1:_Beta-like"/>
    <property type="match status" value="1"/>
</dbReference>
<evidence type="ECO:0000313" key="2">
    <source>
        <dbReference type="EMBL" id="SIS55249.1"/>
    </source>
</evidence>
<dbReference type="EMBL" id="FTOT01000001">
    <property type="protein sequence ID" value="SIS55249.1"/>
    <property type="molecule type" value="Genomic_DNA"/>
</dbReference>
<dbReference type="InterPro" id="IPR036249">
    <property type="entry name" value="Thioredoxin-like_sf"/>
</dbReference>
<organism evidence="2 3">
    <name type="scientific">Gemmobacter megaterium</name>
    <dbReference type="NCBI Taxonomy" id="1086013"/>
    <lineage>
        <taxon>Bacteria</taxon>
        <taxon>Pseudomonadati</taxon>
        <taxon>Pseudomonadota</taxon>
        <taxon>Alphaproteobacteria</taxon>
        <taxon>Rhodobacterales</taxon>
        <taxon>Paracoccaceae</taxon>
        <taxon>Gemmobacter</taxon>
    </lineage>
</organism>
<gene>
    <name evidence="2" type="ORF">SAMN05421774_101159</name>
</gene>
<dbReference type="Gene3D" id="1.20.1050.10">
    <property type="match status" value="1"/>
</dbReference>
<dbReference type="InterPro" id="IPR036282">
    <property type="entry name" value="Glutathione-S-Trfase_C_sf"/>
</dbReference>
<dbReference type="GO" id="GO:0016740">
    <property type="term" value="F:transferase activity"/>
    <property type="evidence" value="ECO:0007669"/>
    <property type="project" value="UniProtKB-KW"/>
</dbReference>
<dbReference type="Pfam" id="PF02798">
    <property type="entry name" value="GST_N"/>
    <property type="match status" value="1"/>
</dbReference>
<dbReference type="Gene3D" id="3.40.30.10">
    <property type="entry name" value="Glutaredoxin"/>
    <property type="match status" value="1"/>
</dbReference>
<dbReference type="SFLD" id="SFLDS00019">
    <property type="entry name" value="Glutathione_Transferase_(cytos"/>
    <property type="match status" value="1"/>
</dbReference>
<evidence type="ECO:0000259" key="1">
    <source>
        <dbReference type="PROSITE" id="PS50404"/>
    </source>
</evidence>